<comment type="caution">
    <text evidence="4">The sequence shown here is derived from an EMBL/GenBank/DDBJ whole genome shotgun (WGS) entry which is preliminary data.</text>
</comment>
<dbReference type="STRING" id="1776384.GCA_900086585_00921"/>
<dbReference type="PANTHER" id="PTHR46066">
    <property type="entry name" value="CHITINASE DOMAIN-CONTAINING PROTEIN 1 FAMILY MEMBER"/>
    <property type="match status" value="1"/>
</dbReference>
<dbReference type="PROSITE" id="PS51910">
    <property type="entry name" value="GH18_2"/>
    <property type="match status" value="1"/>
</dbReference>
<gene>
    <name evidence="4" type="ORF">DW099_11775</name>
</gene>
<dbReference type="InterPro" id="IPR041704">
    <property type="entry name" value="CFLE_GH18"/>
</dbReference>
<evidence type="ECO:0000313" key="5">
    <source>
        <dbReference type="Proteomes" id="UP000284841"/>
    </source>
</evidence>
<dbReference type="GO" id="GO:0016798">
    <property type="term" value="F:hydrolase activity, acting on glycosyl bonds"/>
    <property type="evidence" value="ECO:0007669"/>
    <property type="project" value="UniProtKB-KW"/>
</dbReference>
<dbReference type="AlphaFoldDB" id="A0A415E166"/>
<reference evidence="4 5" key="1">
    <citation type="submission" date="2018-08" db="EMBL/GenBank/DDBJ databases">
        <title>A genome reference for cultivated species of the human gut microbiota.</title>
        <authorList>
            <person name="Zou Y."/>
            <person name="Xue W."/>
            <person name="Luo G."/>
        </authorList>
    </citation>
    <scope>NUCLEOTIDE SEQUENCE [LARGE SCALE GENOMIC DNA]</scope>
    <source>
        <strain evidence="4 5">AM07-24</strain>
    </source>
</reference>
<dbReference type="InterPro" id="IPR017853">
    <property type="entry name" value="GH"/>
</dbReference>
<organism evidence="4 5">
    <name type="scientific">Emergencia timonensis</name>
    <dbReference type="NCBI Taxonomy" id="1776384"/>
    <lineage>
        <taxon>Bacteria</taxon>
        <taxon>Bacillati</taxon>
        <taxon>Bacillota</taxon>
        <taxon>Clostridia</taxon>
        <taxon>Peptostreptococcales</taxon>
        <taxon>Anaerovoracaceae</taxon>
        <taxon>Emergencia</taxon>
    </lineage>
</organism>
<dbReference type="Gene3D" id="3.20.20.80">
    <property type="entry name" value="Glycosidases"/>
    <property type="match status" value="1"/>
</dbReference>
<dbReference type="InterPro" id="IPR029070">
    <property type="entry name" value="Chitinase_insertion_sf"/>
</dbReference>
<proteinExistence type="predicted"/>
<feature type="domain" description="GH18" evidence="3">
    <location>
        <begin position="11"/>
        <end position="328"/>
    </location>
</feature>
<keyword evidence="5" id="KW-1185">Reference proteome</keyword>
<dbReference type="OrthoDB" id="9769314at2"/>
<evidence type="ECO:0000256" key="1">
    <source>
        <dbReference type="ARBA" id="ARBA00022801"/>
    </source>
</evidence>
<dbReference type="GO" id="GO:0012505">
    <property type="term" value="C:endomembrane system"/>
    <property type="evidence" value="ECO:0007669"/>
    <property type="project" value="TreeGrafter"/>
</dbReference>
<dbReference type="GO" id="GO:0005975">
    <property type="term" value="P:carbohydrate metabolic process"/>
    <property type="evidence" value="ECO:0007669"/>
    <property type="project" value="InterPro"/>
</dbReference>
<protein>
    <submittedName>
        <fullName evidence="4">Glycoside hydrolase</fullName>
    </submittedName>
</protein>
<accession>A0A415E166</accession>
<dbReference type="Pfam" id="PF00704">
    <property type="entry name" value="Glyco_hydro_18"/>
    <property type="match status" value="1"/>
</dbReference>
<dbReference type="Gene3D" id="3.10.50.10">
    <property type="match status" value="1"/>
</dbReference>
<evidence type="ECO:0000259" key="3">
    <source>
        <dbReference type="PROSITE" id="PS51910"/>
    </source>
</evidence>
<dbReference type="InterPro" id="IPR011583">
    <property type="entry name" value="Chitinase_II/V-like_cat"/>
</dbReference>
<dbReference type="InterPro" id="IPR001223">
    <property type="entry name" value="Glyco_hydro18_cat"/>
</dbReference>
<dbReference type="Proteomes" id="UP000284841">
    <property type="component" value="Unassembled WGS sequence"/>
</dbReference>
<name>A0A415E166_9FIRM</name>
<dbReference type="SMART" id="SM00636">
    <property type="entry name" value="Glyco_18"/>
    <property type="match status" value="1"/>
</dbReference>
<dbReference type="EMBL" id="QRMS01000003">
    <property type="protein sequence ID" value="RHJ87369.1"/>
    <property type="molecule type" value="Genomic_DNA"/>
</dbReference>
<keyword evidence="1 4" id="KW-0378">Hydrolase</keyword>
<keyword evidence="2" id="KW-0326">Glycosidase</keyword>
<evidence type="ECO:0000256" key="2">
    <source>
        <dbReference type="ARBA" id="ARBA00023295"/>
    </source>
</evidence>
<dbReference type="GO" id="GO:0070492">
    <property type="term" value="F:oligosaccharide binding"/>
    <property type="evidence" value="ECO:0007669"/>
    <property type="project" value="TreeGrafter"/>
</dbReference>
<dbReference type="GO" id="GO:0008061">
    <property type="term" value="F:chitin binding"/>
    <property type="evidence" value="ECO:0007669"/>
    <property type="project" value="InterPro"/>
</dbReference>
<dbReference type="SUPFAM" id="SSF51445">
    <property type="entry name" value="(Trans)glycosidases"/>
    <property type="match status" value="1"/>
</dbReference>
<dbReference type="PANTHER" id="PTHR46066:SF2">
    <property type="entry name" value="CHITINASE DOMAIN-CONTAINING PROTEIN 1"/>
    <property type="match status" value="1"/>
</dbReference>
<dbReference type="CDD" id="cd02874">
    <property type="entry name" value="GH18_CFLE_spore_hydrolase"/>
    <property type="match status" value="1"/>
</dbReference>
<sequence length="331" mass="37178">MIWRIEPMKEIIVSGYAYPSINPAVLEAWLPDLTFLNTFSYGITAEGGVVDLNDQSLIDAANAVGVKPLMVLTPMDEMGMFNDVIASALLENPAARTTLVYNILSTIQRKGLSGVDFDFEYIPEKNRGQYVDLVREARAVLGPQGYTVTVALAPKTSADQEGVLYQGHDYAGMGAVADYVLLMTYEWGYTYGPPMAVSPINQVRRVLDYGVSEIPREKILMGMPNYGYDWTLPFVQGESRAEKISSEEAFRRAAQYGATIEYDQTAQAPHYTYTDEQGREHVVWFEDERSIRAKLALVEEYDLAGVAYWNIMDYFPANAQVLNEMYTVRKL</sequence>
<evidence type="ECO:0000313" key="4">
    <source>
        <dbReference type="EMBL" id="RHJ87369.1"/>
    </source>
</evidence>